<feature type="region of interest" description="Disordered" evidence="1">
    <location>
        <begin position="140"/>
        <end position="167"/>
    </location>
</feature>
<dbReference type="InterPro" id="IPR011990">
    <property type="entry name" value="TPR-like_helical_dom_sf"/>
</dbReference>
<dbReference type="OrthoDB" id="3222453at2759"/>
<feature type="compositionally biased region" description="Polar residues" evidence="1">
    <location>
        <begin position="140"/>
        <end position="161"/>
    </location>
</feature>
<feature type="compositionally biased region" description="Basic and acidic residues" evidence="1">
    <location>
        <begin position="466"/>
        <end position="480"/>
    </location>
</feature>
<name>A0A8H5F9Y8_9AGAR</name>
<gene>
    <name evidence="2" type="ORF">D9611_013196</name>
</gene>
<organism evidence="2 3">
    <name type="scientific">Ephemerocybe angulata</name>
    <dbReference type="NCBI Taxonomy" id="980116"/>
    <lineage>
        <taxon>Eukaryota</taxon>
        <taxon>Fungi</taxon>
        <taxon>Dikarya</taxon>
        <taxon>Basidiomycota</taxon>
        <taxon>Agaricomycotina</taxon>
        <taxon>Agaricomycetes</taxon>
        <taxon>Agaricomycetidae</taxon>
        <taxon>Agaricales</taxon>
        <taxon>Agaricineae</taxon>
        <taxon>Psathyrellaceae</taxon>
        <taxon>Ephemerocybe</taxon>
    </lineage>
</organism>
<comment type="caution">
    <text evidence="2">The sequence shown here is derived from an EMBL/GenBank/DDBJ whole genome shotgun (WGS) entry which is preliminary data.</text>
</comment>
<feature type="compositionally biased region" description="Gly residues" evidence="1">
    <location>
        <begin position="499"/>
        <end position="509"/>
    </location>
</feature>
<reference evidence="2 3" key="1">
    <citation type="journal article" date="2020" name="ISME J.">
        <title>Uncovering the hidden diversity of litter-decomposition mechanisms in mushroom-forming fungi.</title>
        <authorList>
            <person name="Floudas D."/>
            <person name="Bentzer J."/>
            <person name="Ahren D."/>
            <person name="Johansson T."/>
            <person name="Persson P."/>
            <person name="Tunlid A."/>
        </authorList>
    </citation>
    <scope>NUCLEOTIDE SEQUENCE [LARGE SCALE GENOMIC DNA]</scope>
    <source>
        <strain evidence="2 3">CBS 175.51</strain>
    </source>
</reference>
<dbReference type="Proteomes" id="UP000541558">
    <property type="component" value="Unassembled WGS sequence"/>
</dbReference>
<sequence>MHPGKGRVADGDLDPKYHDRSQRSSLYTIGEAQNASLGDNHGTIVQAPHFPEISTFGTKNSNIRDQLYIQGGKVKIYLGPDSQSPKMTLQRRGIIEVLSQLLSSILGWVPPPSNHTEGPLPSMAYGAAFLSTGQRETYTESQGLSDASVKSPSTLSGSVLQEQVEPDSDIKTHSLGNCHSFSLLPLDDLDSQSLGLLDRPIPAEIYVGSMLSSGMGLACWNTKPHAGAVGPALGDVGTFSAQDGFIKIFNLWDDEESIRKTARTTGIGNYYRPTPMRTKRTIQGRSKRGDIVKSLGIRGNVVYKPDFSDIKNFEIHSTSERGAALLLTSDADQEDLDGRQRLRKHILDYPELFYRHADAIQGIGQEESLYIITGSVKSDSCALAAFVGEPTAPDEPAVILANSTRPGQHISSWVWTNQGTANTQLSECSSLDGEKDQTLFLRGFKLDFSSSFRSKLGGPASGGGWDEGKFGDGDDGRIGSEDEGTSEGGPGAGTVSNTGDGGSSVGRGFGTLDSSSSRYRGRSVQLQSFPDSESRRRSCHPCDIINECLLKATGSSFALSHDDDWLPFLKDQSIWESTTRSPLPVGASSGVCVVQGVACFKAEPEVLGAAAQAVVSHPYEATNWSDGSHNPNFRDEHETSSSHYHPPLDHSPVYPTPTPHPISEPAGMIEGKLNFPGPIAAVAAAITQTMGSWFGKPEGTAEDLHRKGAAAWGQYQGAKEKEDRRQLAEAIDFYNRAVLLAGSRTPLRRTILVDLLFALLENDQPSQLDLALIEEYFTEVVQDLLPKQCQFITVTTGQRYEDLYKFSLDPSHFDRCVANYNDAALKYGPTPEESVVWFLVIAELHIGRKEVIHYQKALDALRAARNFCPNTPAGDVERLKIAKGMYEIYKTLYLDGGDKAYLQGAIAECDFALALPAPEDHLQLLTKYVRCVWVLLDTHQDTLVPEELKAQAIDRAREALDELAETPDGDETKWQVIVDLADILSYEKGNLRREDLDHAIGLYRRAEAVVPEDSESDLLAKMAGAIWLQSKGTDDQEGFQTAIDLFIKAYNKTPDSYIANNIGAIYLDKAKGNNVADLEMAREYYSKASSVCPTEPDKTSFADQAKGIDNRIEKLRETEGGVDAGLLGQLSGERRRTRRASLC</sequence>
<dbReference type="Gene3D" id="1.25.40.10">
    <property type="entry name" value="Tetratricopeptide repeat domain"/>
    <property type="match status" value="1"/>
</dbReference>
<dbReference type="EMBL" id="JAACJK010000121">
    <property type="protein sequence ID" value="KAF5329186.1"/>
    <property type="molecule type" value="Genomic_DNA"/>
</dbReference>
<evidence type="ECO:0000313" key="2">
    <source>
        <dbReference type="EMBL" id="KAF5329186.1"/>
    </source>
</evidence>
<feature type="region of interest" description="Disordered" evidence="1">
    <location>
        <begin position="456"/>
        <end position="536"/>
    </location>
</feature>
<proteinExistence type="predicted"/>
<evidence type="ECO:0000256" key="1">
    <source>
        <dbReference type="SAM" id="MobiDB-lite"/>
    </source>
</evidence>
<accession>A0A8H5F9Y8</accession>
<keyword evidence="3" id="KW-1185">Reference proteome</keyword>
<dbReference type="AlphaFoldDB" id="A0A8H5F9Y8"/>
<feature type="region of interest" description="Disordered" evidence="1">
    <location>
        <begin position="622"/>
        <end position="659"/>
    </location>
</feature>
<feature type="compositionally biased region" description="Polar residues" evidence="1">
    <location>
        <begin position="512"/>
        <end position="531"/>
    </location>
</feature>
<feature type="compositionally biased region" description="Polar residues" evidence="1">
    <location>
        <begin position="622"/>
        <end position="631"/>
    </location>
</feature>
<evidence type="ECO:0000313" key="3">
    <source>
        <dbReference type="Proteomes" id="UP000541558"/>
    </source>
</evidence>
<protein>
    <submittedName>
        <fullName evidence="2">Uncharacterized protein</fullName>
    </submittedName>
</protein>